<feature type="compositionally biased region" description="Polar residues" evidence="8">
    <location>
        <begin position="149"/>
        <end position="175"/>
    </location>
</feature>
<dbReference type="PANTHER" id="PTHR13924:SF10">
    <property type="entry name" value="TRANSFORMING ACIDIC COILED-COIL PROTEIN, ISOFORM K"/>
    <property type="match status" value="1"/>
</dbReference>
<comment type="similarity">
    <text evidence="2">Belongs to the TACC family.</text>
</comment>
<feature type="compositionally biased region" description="Polar residues" evidence="8">
    <location>
        <begin position="93"/>
        <end position="104"/>
    </location>
</feature>
<dbReference type="GO" id="GO:0021987">
    <property type="term" value="P:cerebral cortex development"/>
    <property type="evidence" value="ECO:0007669"/>
    <property type="project" value="TreeGrafter"/>
</dbReference>
<feature type="compositionally biased region" description="Basic and acidic residues" evidence="8">
    <location>
        <begin position="38"/>
        <end position="47"/>
    </location>
</feature>
<evidence type="ECO:0000313" key="10">
    <source>
        <dbReference type="Ensembl" id="ENSEBUP00000001885.1"/>
    </source>
</evidence>
<protein>
    <recommendedName>
        <fullName evidence="9">Transforming acidic coiled-coil-containing protein C-terminal domain-containing protein</fullName>
    </recommendedName>
</protein>
<keyword evidence="5 7" id="KW-0175">Coiled coil</keyword>
<dbReference type="Gene3D" id="1.20.5.1700">
    <property type="match status" value="1"/>
</dbReference>
<comment type="subcellular location">
    <subcellularLocation>
        <location evidence="1">Cytoplasm</location>
        <location evidence="1">Cytoskeleton</location>
    </subcellularLocation>
</comment>
<feature type="coiled-coil region" evidence="7">
    <location>
        <begin position="408"/>
        <end position="601"/>
    </location>
</feature>
<keyword evidence="3" id="KW-0963">Cytoplasm</keyword>
<dbReference type="Ensembl" id="ENSEBUT00000002224.1">
    <property type="protein sequence ID" value="ENSEBUP00000001885.1"/>
    <property type="gene ID" value="ENSEBUG00000001521.1"/>
</dbReference>
<dbReference type="Pfam" id="PF25777">
    <property type="entry name" value="Aurora-A_bind_TACC3"/>
    <property type="match status" value="1"/>
</dbReference>
<feature type="region of interest" description="Disordered" evidence="8">
    <location>
        <begin position="258"/>
        <end position="289"/>
    </location>
</feature>
<dbReference type="InterPro" id="IPR039915">
    <property type="entry name" value="TACC"/>
</dbReference>
<dbReference type="InterPro" id="IPR007707">
    <property type="entry name" value="TACC_C"/>
</dbReference>
<evidence type="ECO:0000256" key="2">
    <source>
        <dbReference type="ARBA" id="ARBA00009423"/>
    </source>
</evidence>
<dbReference type="GO" id="GO:0005856">
    <property type="term" value="C:cytoskeleton"/>
    <property type="evidence" value="ECO:0007669"/>
    <property type="project" value="UniProtKB-SubCell"/>
</dbReference>
<dbReference type="FunFam" id="1.20.5.1700:FF:000001">
    <property type="entry name" value="Transforming acidic coiled-coil-containing protein 1 isoform 2"/>
    <property type="match status" value="1"/>
</dbReference>
<keyword evidence="6" id="KW-0206">Cytoskeleton</keyword>
<dbReference type="Pfam" id="PF05010">
    <property type="entry name" value="TACC_C"/>
    <property type="match status" value="1"/>
</dbReference>
<evidence type="ECO:0000259" key="9">
    <source>
        <dbReference type="Pfam" id="PF05010"/>
    </source>
</evidence>
<evidence type="ECO:0000256" key="3">
    <source>
        <dbReference type="ARBA" id="ARBA00022490"/>
    </source>
</evidence>
<name>A0A8C4PWM7_EPTBU</name>
<feature type="compositionally biased region" description="Acidic residues" evidence="8">
    <location>
        <begin position="81"/>
        <end position="92"/>
    </location>
</feature>
<evidence type="ECO:0000256" key="8">
    <source>
        <dbReference type="SAM" id="MobiDB-lite"/>
    </source>
</evidence>
<dbReference type="PANTHER" id="PTHR13924">
    <property type="entry name" value="TRANSFORMING ACIDIC COILED-COIL CONTAINING PROTEIN 1/2"/>
    <property type="match status" value="1"/>
</dbReference>
<evidence type="ECO:0000313" key="11">
    <source>
        <dbReference type="Proteomes" id="UP000694388"/>
    </source>
</evidence>
<dbReference type="GeneTree" id="ENSGT00940000158858"/>
<dbReference type="GO" id="GO:0007097">
    <property type="term" value="P:nuclear migration"/>
    <property type="evidence" value="ECO:0007669"/>
    <property type="project" value="TreeGrafter"/>
</dbReference>
<evidence type="ECO:0000256" key="4">
    <source>
        <dbReference type="ARBA" id="ARBA00022553"/>
    </source>
</evidence>
<feature type="domain" description="Transforming acidic coiled-coil-containing protein C-terminal" evidence="9">
    <location>
        <begin position="403"/>
        <end position="599"/>
    </location>
</feature>
<feature type="region of interest" description="Disordered" evidence="8">
    <location>
        <begin position="370"/>
        <end position="391"/>
    </location>
</feature>
<sequence>MDYGQMDVPDSGGWFSPSSWARWTWSTGLQLVHRVSGGREAHSRELETCEESDLDLTPDLVRRHVEQNLGSSYGEESCGAESDDERDDEQDENSVPLTLSTAAQESVDFASDGSGSKPPEDNEAVGTDSGLKTGVQLETAQLGSDDVSENSGSPQSIQFQKVSEQIESSDTNNDMEGNRMGRIGAHMTRFKVKLPSKSLGKTRPQGNDGSSDQIRAAPDGSNSEAGSSEGGGELGDEAVTCKKKRPVVKSATFRVKKLTQNDSESAPEMQDPATLCSSEEHNRSDEEKLQASTAVVVDSTESGDASTCSDLNQTVISTKSLPPLHKLEIDYLEQFGSSEALSNSELRKQSLYLHFDPLLANTTVNSNAAGRDCVKEPETVPPTANPASPLDLRSSEMLENATDEAQVTKDLQQSTARWRMRAEEAEEKLLTFKNLVQQYEGVMVKIVEQQQKQKVEMDAALAKLTLEKGMVSDEKKQALTDLASVERSFSELYKRYEKLKEAVDGYEKNEKTLKNYAEELLTRFKKEEQRYKALKAHAEEKLARASQDLAAAKEQGRLEMLSLQAALQKEQVKSRSMEQSLQQKDKELEELTRICDELIGKMTPI</sequence>
<evidence type="ECO:0000256" key="7">
    <source>
        <dbReference type="SAM" id="Coils"/>
    </source>
</evidence>
<accession>A0A8C4PWM7</accession>
<feature type="compositionally biased region" description="Basic and acidic residues" evidence="8">
    <location>
        <begin position="278"/>
        <end position="289"/>
    </location>
</feature>
<feature type="compositionally biased region" description="Polar residues" evidence="8">
    <location>
        <begin position="204"/>
        <end position="213"/>
    </location>
</feature>
<dbReference type="InterPro" id="IPR057663">
    <property type="entry name" value="TACC3_Aurora-A_bind"/>
</dbReference>
<reference evidence="10" key="1">
    <citation type="submission" date="2025-08" db="UniProtKB">
        <authorList>
            <consortium name="Ensembl"/>
        </authorList>
    </citation>
    <scope>IDENTIFICATION</scope>
</reference>
<feature type="region of interest" description="Disordered" evidence="8">
    <location>
        <begin position="38"/>
        <end position="238"/>
    </location>
</feature>
<dbReference type="Proteomes" id="UP000694388">
    <property type="component" value="Unplaced"/>
</dbReference>
<keyword evidence="4" id="KW-0597">Phosphoprotein</keyword>
<dbReference type="GO" id="GO:0007052">
    <property type="term" value="P:mitotic spindle organization"/>
    <property type="evidence" value="ECO:0007669"/>
    <property type="project" value="InterPro"/>
</dbReference>
<evidence type="ECO:0000256" key="6">
    <source>
        <dbReference type="ARBA" id="ARBA00023212"/>
    </source>
</evidence>
<organism evidence="10 11">
    <name type="scientific">Eptatretus burgeri</name>
    <name type="common">Inshore hagfish</name>
    <dbReference type="NCBI Taxonomy" id="7764"/>
    <lineage>
        <taxon>Eukaryota</taxon>
        <taxon>Metazoa</taxon>
        <taxon>Chordata</taxon>
        <taxon>Craniata</taxon>
        <taxon>Vertebrata</taxon>
        <taxon>Cyclostomata</taxon>
        <taxon>Myxini</taxon>
        <taxon>Myxiniformes</taxon>
        <taxon>Myxinidae</taxon>
        <taxon>Eptatretinae</taxon>
        <taxon>Eptatretus</taxon>
    </lineage>
</organism>
<evidence type="ECO:0000256" key="1">
    <source>
        <dbReference type="ARBA" id="ARBA00004245"/>
    </source>
</evidence>
<dbReference type="GO" id="GO:0005737">
    <property type="term" value="C:cytoplasm"/>
    <property type="evidence" value="ECO:0007669"/>
    <property type="project" value="TreeGrafter"/>
</dbReference>
<reference evidence="10" key="2">
    <citation type="submission" date="2025-09" db="UniProtKB">
        <authorList>
            <consortium name="Ensembl"/>
        </authorList>
    </citation>
    <scope>IDENTIFICATION</scope>
</reference>
<proteinExistence type="inferred from homology"/>
<dbReference type="AlphaFoldDB" id="A0A8C4PWM7"/>
<evidence type="ECO:0000256" key="5">
    <source>
        <dbReference type="ARBA" id="ARBA00023054"/>
    </source>
</evidence>
<keyword evidence="11" id="KW-1185">Reference proteome</keyword>